<dbReference type="EMBL" id="LGHJ01000009">
    <property type="protein sequence ID" value="KPL77636.1"/>
    <property type="molecule type" value="Genomic_DNA"/>
</dbReference>
<proteinExistence type="predicted"/>
<name>A0A0P6XBG7_9CHLR</name>
<evidence type="ECO:0000313" key="1">
    <source>
        <dbReference type="EMBL" id="KPL77636.1"/>
    </source>
</evidence>
<keyword evidence="2" id="KW-1185">Reference proteome</keyword>
<dbReference type="AlphaFoldDB" id="A0A0P6XBG7"/>
<comment type="caution">
    <text evidence="1">The sequence shown here is derived from an EMBL/GenBank/DDBJ whole genome shotgun (WGS) entry which is preliminary data.</text>
</comment>
<gene>
    <name evidence="1" type="ORF">AC812_03475</name>
</gene>
<reference evidence="1 2" key="1">
    <citation type="submission" date="2015-07" db="EMBL/GenBank/DDBJ databases">
        <title>Draft genome of Bellilinea caldifistulae DSM 17877.</title>
        <authorList>
            <person name="Hemp J."/>
            <person name="Ward L.M."/>
            <person name="Pace L.A."/>
            <person name="Fischer W.W."/>
        </authorList>
    </citation>
    <scope>NUCLEOTIDE SEQUENCE [LARGE SCALE GENOMIC DNA]</scope>
    <source>
        <strain evidence="1 2">GOMI-1</strain>
    </source>
</reference>
<organism evidence="1 2">
    <name type="scientific">Bellilinea caldifistulae</name>
    <dbReference type="NCBI Taxonomy" id="360411"/>
    <lineage>
        <taxon>Bacteria</taxon>
        <taxon>Bacillati</taxon>
        <taxon>Chloroflexota</taxon>
        <taxon>Anaerolineae</taxon>
        <taxon>Anaerolineales</taxon>
        <taxon>Anaerolineaceae</taxon>
        <taxon>Bellilinea</taxon>
    </lineage>
</organism>
<protein>
    <submittedName>
        <fullName evidence="1">Uncharacterized protein</fullName>
    </submittedName>
</protein>
<evidence type="ECO:0000313" key="2">
    <source>
        <dbReference type="Proteomes" id="UP000050514"/>
    </source>
</evidence>
<dbReference type="STRING" id="360411.AC812_03475"/>
<dbReference type="Proteomes" id="UP000050514">
    <property type="component" value="Unassembled WGS sequence"/>
</dbReference>
<accession>A0A0P6XBG7</accession>
<sequence>MISPPSLPVPPQPQGVLPQPITRRVMLIGFDPLVPDVGNQRLSRFLNWYDWDALTNQYIQDLQTCSHGYLSYQIVEKILVDGFPNKKDGFVYSLNDYLQAWQTQSGFHQPDLADYTKIIIDFNIAGKINTGVIDEVWLFGMPYAGFYESVMVGPAAFFVNAPPLPMTGIQRSFIIMGFNYQRGVGEMLEAFGHRAEFVLGRVFRYTSGNANLWERFTRYDKLYPGQAECGTVHFAPNSQTDYDWGNTAFVPCRCRNWLKFPDLSDPPVMINCAEWGNGEIRQHHIWWLSLFPHLSGQSNGISWNWWEYVADPSRVQ</sequence>